<name>A0A8S1F3D6_9PELO</name>
<accession>A0A8S1F3D6</accession>
<dbReference type="GO" id="GO:0008289">
    <property type="term" value="F:lipid binding"/>
    <property type="evidence" value="ECO:0007669"/>
    <property type="project" value="InterPro"/>
</dbReference>
<dbReference type="GO" id="GO:0042157">
    <property type="term" value="P:lipoprotein metabolic process"/>
    <property type="evidence" value="ECO:0007669"/>
    <property type="project" value="InterPro"/>
</dbReference>
<dbReference type="EMBL" id="CADEPM010000004">
    <property type="protein sequence ID" value="CAB3405064.1"/>
    <property type="molecule type" value="Genomic_DNA"/>
</dbReference>
<evidence type="ECO:0000313" key="3">
    <source>
        <dbReference type="Proteomes" id="UP000494206"/>
    </source>
</evidence>
<gene>
    <name evidence="2" type="ORF">CBOVIS_LOCUS7308</name>
</gene>
<dbReference type="GO" id="GO:0005576">
    <property type="term" value="C:extracellular region"/>
    <property type="evidence" value="ECO:0007669"/>
    <property type="project" value="InterPro"/>
</dbReference>
<comment type="caution">
    <text evidence="2">The sequence shown here is derived from an EMBL/GenBank/DDBJ whole genome shotgun (WGS) entry which is preliminary data.</text>
</comment>
<dbReference type="InterPro" id="IPR008405">
    <property type="entry name" value="ApoL"/>
</dbReference>
<protein>
    <submittedName>
        <fullName evidence="2">Uncharacterized protein</fullName>
    </submittedName>
</protein>
<dbReference type="PANTHER" id="PTHR14096">
    <property type="entry name" value="APOLIPOPROTEIN L"/>
    <property type="match status" value="1"/>
</dbReference>
<proteinExistence type="inferred from homology"/>
<organism evidence="2 3">
    <name type="scientific">Caenorhabditis bovis</name>
    <dbReference type="NCBI Taxonomy" id="2654633"/>
    <lineage>
        <taxon>Eukaryota</taxon>
        <taxon>Metazoa</taxon>
        <taxon>Ecdysozoa</taxon>
        <taxon>Nematoda</taxon>
        <taxon>Chromadorea</taxon>
        <taxon>Rhabditida</taxon>
        <taxon>Rhabditina</taxon>
        <taxon>Rhabditomorpha</taxon>
        <taxon>Rhabditoidea</taxon>
        <taxon>Rhabditidae</taxon>
        <taxon>Peloderinae</taxon>
        <taxon>Caenorhabditis</taxon>
    </lineage>
</organism>
<evidence type="ECO:0000313" key="2">
    <source>
        <dbReference type="EMBL" id="CAB3405064.1"/>
    </source>
</evidence>
<dbReference type="Pfam" id="PF05461">
    <property type="entry name" value="ApoL"/>
    <property type="match status" value="1"/>
</dbReference>
<dbReference type="AlphaFoldDB" id="A0A8S1F3D6"/>
<comment type="similarity">
    <text evidence="1">Belongs to the apolipoprotein L family.</text>
</comment>
<keyword evidence="3" id="KW-1185">Reference proteome</keyword>
<dbReference type="GO" id="GO:0016020">
    <property type="term" value="C:membrane"/>
    <property type="evidence" value="ECO:0007669"/>
    <property type="project" value="TreeGrafter"/>
</dbReference>
<reference evidence="2 3" key="1">
    <citation type="submission" date="2020-04" db="EMBL/GenBank/DDBJ databases">
        <authorList>
            <person name="Laetsch R D."/>
            <person name="Stevens L."/>
            <person name="Kumar S."/>
            <person name="Blaxter L. M."/>
        </authorList>
    </citation>
    <scope>NUCLEOTIDE SEQUENCE [LARGE SCALE GENOMIC DNA]</scope>
</reference>
<dbReference type="Proteomes" id="UP000494206">
    <property type="component" value="Unassembled WGS sequence"/>
</dbReference>
<dbReference type="GO" id="GO:0006869">
    <property type="term" value="P:lipid transport"/>
    <property type="evidence" value="ECO:0007669"/>
    <property type="project" value="InterPro"/>
</dbReference>
<sequence>MDDIASIRQALEDNIALSDDLSQQLRDVANKAQKLLNEWSHYRKDMIEKMYAIANDLDTWEKNCAMSTAVGSGVGLASGFATIGGLLLFPPAAIAGMIVGAVAGASNVATNVSKMNHFKNLANELNGMTSHDKYLFERLMEARSELFDIIGKVIDAYYKDRKFDGFDIPGNIHRILGASTFGAGGFATKFAAAQMGRLTSSLVKGILHGAAVVGIILDGVSLAISAKELGKSSSKFAREVREAAEQYERQREKVCNNFLNEDVWNE</sequence>
<dbReference type="OrthoDB" id="5847932at2759"/>
<evidence type="ECO:0000256" key="1">
    <source>
        <dbReference type="ARBA" id="ARBA00010090"/>
    </source>
</evidence>
<dbReference type="PANTHER" id="PTHR14096:SF28">
    <property type="entry name" value="APOLIPOPROTEIN L, 1-RELATED"/>
    <property type="match status" value="1"/>
</dbReference>